<dbReference type="GO" id="GO:0005085">
    <property type="term" value="F:guanyl-nucleotide exchange factor activity"/>
    <property type="evidence" value="ECO:0007669"/>
    <property type="project" value="UniProtKB-KW"/>
</dbReference>
<feature type="compositionally biased region" description="Polar residues" evidence="9">
    <location>
        <begin position="255"/>
        <end position="264"/>
    </location>
</feature>
<dbReference type="Pfam" id="PF00169">
    <property type="entry name" value="PH"/>
    <property type="match status" value="2"/>
</dbReference>
<evidence type="ECO:0000256" key="2">
    <source>
        <dbReference type="ARBA" id="ARBA00022490"/>
    </source>
</evidence>
<keyword evidence="6" id="KW-0862">Zinc</keyword>
<dbReference type="GeneTree" id="ENSGT00940000156334"/>
<feature type="region of interest" description="Disordered" evidence="9">
    <location>
        <begin position="645"/>
        <end position="679"/>
    </location>
</feature>
<dbReference type="GO" id="GO:0008270">
    <property type="term" value="F:zinc ion binding"/>
    <property type="evidence" value="ECO:0007669"/>
    <property type="project" value="UniProtKB-KW"/>
</dbReference>
<feature type="domain" description="FYVE-type" evidence="12">
    <location>
        <begin position="1034"/>
        <end position="1093"/>
    </location>
</feature>
<dbReference type="Proteomes" id="UP001501920">
    <property type="component" value="Chromosome 8"/>
</dbReference>
<dbReference type="CDD" id="cd13237">
    <property type="entry name" value="PH2_FGD5_FGD6"/>
    <property type="match status" value="1"/>
</dbReference>
<evidence type="ECO:0000256" key="6">
    <source>
        <dbReference type="ARBA" id="ARBA00022833"/>
    </source>
</evidence>
<feature type="region of interest" description="Disordered" evidence="9">
    <location>
        <begin position="210"/>
        <end position="232"/>
    </location>
</feature>
<dbReference type="InterPro" id="IPR000306">
    <property type="entry name" value="Znf_FYVE"/>
</dbReference>
<evidence type="ECO:0000313" key="14">
    <source>
        <dbReference type="Proteomes" id="UP001501920"/>
    </source>
</evidence>
<feature type="region of interest" description="Disordered" evidence="9">
    <location>
        <begin position="439"/>
        <end position="485"/>
    </location>
</feature>
<evidence type="ECO:0000256" key="4">
    <source>
        <dbReference type="ARBA" id="ARBA00022723"/>
    </source>
</evidence>
<evidence type="ECO:0000256" key="1">
    <source>
        <dbReference type="ARBA" id="ARBA00004245"/>
    </source>
</evidence>
<dbReference type="GO" id="GO:0005737">
    <property type="term" value="C:cytoplasm"/>
    <property type="evidence" value="ECO:0007669"/>
    <property type="project" value="TreeGrafter"/>
</dbReference>
<dbReference type="InterPro" id="IPR035899">
    <property type="entry name" value="DBL_dom_sf"/>
</dbReference>
<dbReference type="Pfam" id="PF01363">
    <property type="entry name" value="FYVE"/>
    <property type="match status" value="1"/>
</dbReference>
<gene>
    <name evidence="13" type="primary">FGD6</name>
</gene>
<dbReference type="PANTHER" id="PTHR12673:SF12">
    <property type="entry name" value="FYVE, RHOGEF AND PH DOMAIN-CONTAINING PROTEIN 6"/>
    <property type="match status" value="1"/>
</dbReference>
<keyword evidence="14" id="KW-1185">Reference proteome</keyword>
<dbReference type="AlphaFoldDB" id="A0AAR2ILQ3"/>
<dbReference type="SUPFAM" id="SSF50729">
    <property type="entry name" value="PH domain-like"/>
    <property type="match status" value="2"/>
</dbReference>
<dbReference type="InterPro" id="IPR051092">
    <property type="entry name" value="FYVE_RhoGEF_PH"/>
</dbReference>
<feature type="compositionally biased region" description="Polar residues" evidence="9">
    <location>
        <begin position="445"/>
        <end position="461"/>
    </location>
</feature>
<dbReference type="Gene3D" id="2.30.29.30">
    <property type="entry name" value="Pleckstrin-homology domain (PH domain)/Phosphotyrosine-binding domain (PTB)"/>
    <property type="match status" value="2"/>
</dbReference>
<dbReference type="PROSITE" id="PS50003">
    <property type="entry name" value="PH_DOMAIN"/>
    <property type="match status" value="2"/>
</dbReference>
<dbReference type="CDD" id="cd15743">
    <property type="entry name" value="FYVE_FGD6"/>
    <property type="match status" value="1"/>
</dbReference>
<proteinExistence type="predicted"/>
<dbReference type="InterPro" id="IPR013083">
    <property type="entry name" value="Znf_RING/FYVE/PHD"/>
</dbReference>
<reference evidence="13 14" key="1">
    <citation type="submission" date="2020-10" db="EMBL/GenBank/DDBJ databases">
        <title>Pygocentrus nattereri (red-bellied piranha) genome, fPygNat1, primary haplotype.</title>
        <authorList>
            <person name="Myers G."/>
            <person name="Meyer A."/>
            <person name="Karagic N."/>
            <person name="Pippel M."/>
            <person name="Winkler S."/>
            <person name="Tracey A."/>
            <person name="Wood J."/>
            <person name="Formenti G."/>
            <person name="Howe K."/>
            <person name="Fedrigo O."/>
            <person name="Jarvis E.D."/>
        </authorList>
    </citation>
    <scope>NUCLEOTIDE SEQUENCE [LARGE SCALE GENOMIC DNA]</scope>
</reference>
<keyword evidence="2" id="KW-0963">Cytoplasm</keyword>
<dbReference type="CDD" id="cd00160">
    <property type="entry name" value="RhoGEF"/>
    <property type="match status" value="1"/>
</dbReference>
<reference evidence="13" key="3">
    <citation type="submission" date="2025-09" db="UniProtKB">
        <authorList>
            <consortium name="Ensembl"/>
        </authorList>
    </citation>
    <scope>IDENTIFICATION</scope>
</reference>
<evidence type="ECO:0000256" key="9">
    <source>
        <dbReference type="SAM" id="MobiDB-lite"/>
    </source>
</evidence>
<dbReference type="SMART" id="SM00325">
    <property type="entry name" value="RhoGEF"/>
    <property type="match status" value="1"/>
</dbReference>
<sequence>MERTGLAAGVEKPPVAPKPKVFPPPKPILHPASKHTPNLEISQPLKSAVKPAVAPKPCLSKTSASPLEPKPLVANTKYQEKSDITRHVGLLNSRNGPFSELKKPEWDYVIPICVCAKGKCDECSPKENNRRPVQNGKCVEPCVNNKPEGGSKTPTPRALTKPHVTEANRGQAVTPSVKDFVQGSSSDQPRQTRVIHGQSPIQNLTVANGSVGSERHATEKPQSSVDGAHVPPATVIGSSLKISEQVLTNSIQHGQISGKQNDNFPSVVAPVTKPIPPLPTPRKPKNISDVTSEDSLGSAKARLNAVNMKQSIPALPQKGRPPITPLKSPTNEKKSTRGVAETQCDNVAYPRWRSPFSDQTQDQDVHHDRLSEDAAMHKNQHPTSRNLPKQPKTKTIIATEVFQSPQKNEETKPEKEILQSNNKHMECGLPIPAERKLGGKASQKMVPNSGKQEPSNSTPENTPAKRSGMNLKPKAKSFSPGDMLQKNTSHQKIMDVDLQMKKAKGMQALNCTSVKDEQSVEEDWRANRTQNGTHIQIPEYKMHLLIVHSKEPVSKPKFSSSCHSFPKEQSVDEEDFVGETEYDHLYEDIPGYVDTFPPTSPGIQTQQQRKIQRRQLSSNDDSLYEILNVPGECTDTDKRNVFERMVSSDDSHSEEEIDSGSEEEDISSYSEKGRSQDDAKRTKLAHIAKEIMSSEKVFVDVLKLLHITFRDAVAKASSQAGKAVIEERILQQILFMLPQLYELNCNLLSELEIRVANWNEHSTVADIFLKKGPYLKMYSAYICEFDKNVTLLEEQCKKNPTFSKVVREFESSPCCASLAVKHYMLKPVQRLPQYQLLLTDYLKNLNENSPDYKDTQAALKLVKDVASHANETMRHGDNFQKLMQVQCSLAGHHEIVQPGRVFLKEGTLMKLSRKDMQPRMFFLFNDLLLYTTPLQSGQFKLNNTLSLAGMKVSKPSQEGYQNELNIESVERSFILSASSPAVRDAWLEAISAAIDNYTKKIISFSSTKIQEEGDKEGLDTAAQLGSKAPIWIPDLRATMCLICTCEFSLTWRRHHCRACGKVVCQACSTHKYPLEYLKNRPARVCDQCFEILQHNSSAGNGVISPNSKPGGFHLRKQKKIPAALKEVSANTDDSSMSGYLERMKANKKQWKKFWFVIKNKVLYTYAASEDIVALESLPLLGFALLVEESESSQQFRLCHKQKLFYIFKTDDTHIYHRWIEAFHEATVL</sequence>
<name>A0AAR2ILQ3_PYGNA</name>
<reference evidence="13" key="2">
    <citation type="submission" date="2025-08" db="UniProtKB">
        <authorList>
            <consortium name="Ensembl"/>
        </authorList>
    </citation>
    <scope>IDENTIFICATION</scope>
</reference>
<dbReference type="Ensembl" id="ENSPNAT00000052082.1">
    <property type="protein sequence ID" value="ENSPNAP00000040608.1"/>
    <property type="gene ID" value="ENSPNAG00000034958.1"/>
</dbReference>
<feature type="domain" description="PH" evidence="10">
    <location>
        <begin position="901"/>
        <end position="995"/>
    </location>
</feature>
<dbReference type="SMART" id="SM00064">
    <property type="entry name" value="FYVE"/>
    <property type="match status" value="1"/>
</dbReference>
<dbReference type="Pfam" id="PF00621">
    <property type="entry name" value="RhoGEF"/>
    <property type="match status" value="1"/>
</dbReference>
<keyword evidence="3" id="KW-0344">Guanine-nucleotide releasing factor</keyword>
<evidence type="ECO:0000259" key="11">
    <source>
        <dbReference type="PROSITE" id="PS50010"/>
    </source>
</evidence>
<dbReference type="SUPFAM" id="SSF48065">
    <property type="entry name" value="DBL homology domain (DH-domain)"/>
    <property type="match status" value="1"/>
</dbReference>
<dbReference type="PROSITE" id="PS50010">
    <property type="entry name" value="DH_2"/>
    <property type="match status" value="1"/>
</dbReference>
<comment type="subcellular location">
    <subcellularLocation>
        <location evidence="1">Cytoplasm</location>
        <location evidence="1">Cytoskeleton</location>
    </subcellularLocation>
</comment>
<dbReference type="Gene3D" id="3.30.40.10">
    <property type="entry name" value="Zinc/RING finger domain, C3HC4 (zinc finger)"/>
    <property type="match status" value="1"/>
</dbReference>
<dbReference type="SMART" id="SM00233">
    <property type="entry name" value="PH"/>
    <property type="match status" value="2"/>
</dbReference>
<dbReference type="InterPro" id="IPR000219">
    <property type="entry name" value="DH_dom"/>
</dbReference>
<feature type="region of interest" description="Disordered" evidence="9">
    <location>
        <begin position="255"/>
        <end position="394"/>
    </location>
</feature>
<dbReference type="InterPro" id="IPR011993">
    <property type="entry name" value="PH-like_dom_sf"/>
</dbReference>
<feature type="domain" description="DH" evidence="11">
    <location>
        <begin position="683"/>
        <end position="872"/>
    </location>
</feature>
<evidence type="ECO:0000256" key="5">
    <source>
        <dbReference type="ARBA" id="ARBA00022771"/>
    </source>
</evidence>
<keyword evidence="4" id="KW-0479">Metal-binding</keyword>
<dbReference type="GO" id="GO:0005856">
    <property type="term" value="C:cytoskeleton"/>
    <property type="evidence" value="ECO:0007669"/>
    <property type="project" value="UniProtKB-SubCell"/>
</dbReference>
<evidence type="ECO:0008006" key="15">
    <source>
        <dbReference type="Google" id="ProtNLM"/>
    </source>
</evidence>
<evidence type="ECO:0000256" key="7">
    <source>
        <dbReference type="ARBA" id="ARBA00023212"/>
    </source>
</evidence>
<feature type="compositionally biased region" description="Basic and acidic residues" evidence="9">
    <location>
        <begin position="363"/>
        <end position="376"/>
    </location>
</feature>
<feature type="compositionally biased region" description="Acidic residues" evidence="9">
    <location>
        <begin position="652"/>
        <end position="666"/>
    </location>
</feature>
<dbReference type="Gene3D" id="1.20.900.10">
    <property type="entry name" value="Dbl homology (DH) domain"/>
    <property type="match status" value="1"/>
</dbReference>
<accession>A0AAR2ILQ3</accession>
<organism evidence="13 14">
    <name type="scientific">Pygocentrus nattereri</name>
    <name type="common">Red-bellied piranha</name>
    <dbReference type="NCBI Taxonomy" id="42514"/>
    <lineage>
        <taxon>Eukaryota</taxon>
        <taxon>Metazoa</taxon>
        <taxon>Chordata</taxon>
        <taxon>Craniata</taxon>
        <taxon>Vertebrata</taxon>
        <taxon>Euteleostomi</taxon>
        <taxon>Actinopterygii</taxon>
        <taxon>Neopterygii</taxon>
        <taxon>Teleostei</taxon>
        <taxon>Ostariophysi</taxon>
        <taxon>Characiformes</taxon>
        <taxon>Characoidei</taxon>
        <taxon>Pygocentrus</taxon>
    </lineage>
</organism>
<protein>
    <recommendedName>
        <fullName evidence="15">FYVE, RhoGEF and PH domain containing 6</fullName>
    </recommendedName>
</protein>
<evidence type="ECO:0000259" key="10">
    <source>
        <dbReference type="PROSITE" id="PS50003"/>
    </source>
</evidence>
<feature type="compositionally biased region" description="Pro residues" evidence="9">
    <location>
        <begin position="14"/>
        <end position="28"/>
    </location>
</feature>
<evidence type="ECO:0000313" key="13">
    <source>
        <dbReference type="Ensembl" id="ENSPNAP00000040608.1"/>
    </source>
</evidence>
<dbReference type="PROSITE" id="PS50178">
    <property type="entry name" value="ZF_FYVE"/>
    <property type="match status" value="1"/>
</dbReference>
<feature type="region of interest" description="Disordered" evidence="9">
    <location>
        <begin position="1"/>
        <end position="38"/>
    </location>
</feature>
<evidence type="ECO:0000256" key="3">
    <source>
        <dbReference type="ARBA" id="ARBA00022658"/>
    </source>
</evidence>
<feature type="domain" description="PH" evidence="10">
    <location>
        <begin position="1133"/>
        <end position="1227"/>
    </location>
</feature>
<evidence type="ECO:0000259" key="12">
    <source>
        <dbReference type="PROSITE" id="PS50178"/>
    </source>
</evidence>
<evidence type="ECO:0000256" key="8">
    <source>
        <dbReference type="PROSITE-ProRule" id="PRU00091"/>
    </source>
</evidence>
<keyword evidence="5 8" id="KW-0863">Zinc-finger</keyword>
<dbReference type="InterPro" id="IPR001849">
    <property type="entry name" value="PH_domain"/>
</dbReference>
<dbReference type="PANTHER" id="PTHR12673">
    <property type="entry name" value="FACIOGENITAL DYSPLASIA PROTEIN"/>
    <property type="match status" value="1"/>
</dbReference>
<keyword evidence="7" id="KW-0206">Cytoskeleton</keyword>
<feature type="region of interest" description="Disordered" evidence="9">
    <location>
        <begin position="56"/>
        <end position="76"/>
    </location>
</feature>
<dbReference type="InterPro" id="IPR017455">
    <property type="entry name" value="Znf_FYVE-rel"/>
</dbReference>